<sequence>MRLRYNLLKAIQKKRIHFKMGFLKNLKAIQMTVFKSANILFLEERNDKLFLLRLYVSNL</sequence>
<dbReference type="Proteomes" id="UP001500864">
    <property type="component" value="Unassembled WGS sequence"/>
</dbReference>
<evidence type="ECO:0000313" key="2">
    <source>
        <dbReference type="Proteomes" id="UP001500864"/>
    </source>
</evidence>
<protein>
    <submittedName>
        <fullName evidence="1">Uncharacterized protein</fullName>
    </submittedName>
</protein>
<accession>A0ABP9NFL5</accession>
<evidence type="ECO:0000313" key="1">
    <source>
        <dbReference type="EMBL" id="GAA5112197.1"/>
    </source>
</evidence>
<reference evidence="2" key="1">
    <citation type="journal article" date="2019" name="Int. J. Syst. Evol. Microbiol.">
        <title>The Global Catalogue of Microorganisms (GCM) 10K type strain sequencing project: providing services to taxonomists for standard genome sequencing and annotation.</title>
        <authorList>
            <consortium name="The Broad Institute Genomics Platform"/>
            <consortium name="The Broad Institute Genome Sequencing Center for Infectious Disease"/>
            <person name="Wu L."/>
            <person name="Ma J."/>
        </authorList>
    </citation>
    <scope>NUCLEOTIDE SEQUENCE [LARGE SCALE GENOMIC DNA]</scope>
    <source>
        <strain evidence="2">JCM 17712</strain>
    </source>
</reference>
<organism evidence="1 2">
    <name type="scientific">Bartonella jaculi</name>
    <dbReference type="NCBI Taxonomy" id="686226"/>
    <lineage>
        <taxon>Bacteria</taxon>
        <taxon>Pseudomonadati</taxon>
        <taxon>Pseudomonadota</taxon>
        <taxon>Alphaproteobacteria</taxon>
        <taxon>Hyphomicrobiales</taxon>
        <taxon>Bartonellaceae</taxon>
        <taxon>Bartonella</taxon>
    </lineage>
</organism>
<dbReference type="EMBL" id="BAABIZ010000051">
    <property type="protein sequence ID" value="GAA5112197.1"/>
    <property type="molecule type" value="Genomic_DNA"/>
</dbReference>
<comment type="caution">
    <text evidence="1">The sequence shown here is derived from an EMBL/GenBank/DDBJ whole genome shotgun (WGS) entry which is preliminary data.</text>
</comment>
<keyword evidence="2" id="KW-1185">Reference proteome</keyword>
<name>A0ABP9NFL5_9HYPH</name>
<gene>
    <name evidence="1" type="ORF">GCM10023261_16760</name>
</gene>
<proteinExistence type="predicted"/>